<proteinExistence type="predicted"/>
<dbReference type="Proteomes" id="UP000184488">
    <property type="component" value="Unassembled WGS sequence"/>
</dbReference>
<dbReference type="STRING" id="415425.SAMN05444363_1166"/>
<protein>
    <submittedName>
        <fullName evidence="1">Uncharacterized protein</fullName>
    </submittedName>
</protein>
<evidence type="ECO:0000313" key="2">
    <source>
        <dbReference type="Proteomes" id="UP000184488"/>
    </source>
</evidence>
<reference evidence="2" key="1">
    <citation type="submission" date="2016-11" db="EMBL/GenBank/DDBJ databases">
        <authorList>
            <person name="Varghese N."/>
            <person name="Submissions S."/>
        </authorList>
    </citation>
    <scope>NUCLEOTIDE SEQUENCE [LARGE SCALE GENOMIC DNA]</scope>
    <source>
        <strain evidence="2">DSM 18829</strain>
    </source>
</reference>
<sequence length="122" mass="14182">MKKAIVIVVFLFILKPILPVLEYAINYDYIVKELCENRDKPKMACNGKCHLMKELAKASEKEMPASSDKKSAHHEFEVLFFEDKNYSLGLNQEFPIESNLNSEYSNLYFYQDSILVFHPPTV</sequence>
<accession>A0A1M6CZ60</accession>
<keyword evidence="2" id="KW-1185">Reference proteome</keyword>
<dbReference type="AlphaFoldDB" id="A0A1M6CZ60"/>
<dbReference type="EMBL" id="FQZI01000002">
    <property type="protein sequence ID" value="SHI66104.1"/>
    <property type="molecule type" value="Genomic_DNA"/>
</dbReference>
<dbReference type="RefSeq" id="WP_073309457.1">
    <property type="nucleotide sequence ID" value="NZ_FQZI01000002.1"/>
</dbReference>
<evidence type="ECO:0000313" key="1">
    <source>
        <dbReference type="EMBL" id="SHI66104.1"/>
    </source>
</evidence>
<gene>
    <name evidence="1" type="ORF">SAMN05444363_1166</name>
</gene>
<name>A0A1M6CZ60_9FLAO</name>
<organism evidence="1 2">
    <name type="scientific">Flavobacterium terrae</name>
    <dbReference type="NCBI Taxonomy" id="415425"/>
    <lineage>
        <taxon>Bacteria</taxon>
        <taxon>Pseudomonadati</taxon>
        <taxon>Bacteroidota</taxon>
        <taxon>Flavobacteriia</taxon>
        <taxon>Flavobacteriales</taxon>
        <taxon>Flavobacteriaceae</taxon>
        <taxon>Flavobacterium</taxon>
    </lineage>
</organism>